<dbReference type="Gene3D" id="3.40.30.10">
    <property type="entry name" value="Glutaredoxin"/>
    <property type="match status" value="1"/>
</dbReference>
<protein>
    <recommendedName>
        <fullName evidence="3">Glutaredoxin-related protein</fullName>
    </recommendedName>
</protein>
<accession>A0ABW3I8R2</accession>
<keyword evidence="2" id="KW-1185">Reference proteome</keyword>
<reference evidence="2" key="1">
    <citation type="journal article" date="2019" name="Int. J. Syst. Evol. Microbiol.">
        <title>The Global Catalogue of Microorganisms (GCM) 10K type strain sequencing project: providing services to taxonomists for standard genome sequencing and annotation.</title>
        <authorList>
            <consortium name="The Broad Institute Genomics Platform"/>
            <consortium name="The Broad Institute Genome Sequencing Center for Infectious Disease"/>
            <person name="Wu L."/>
            <person name="Ma J."/>
        </authorList>
    </citation>
    <scope>NUCLEOTIDE SEQUENCE [LARGE SCALE GENOMIC DNA]</scope>
    <source>
        <strain evidence="2">CCUG 61707</strain>
    </source>
</reference>
<dbReference type="RefSeq" id="WP_380820184.1">
    <property type="nucleotide sequence ID" value="NZ_JBHTJN010000009.1"/>
</dbReference>
<dbReference type="EMBL" id="JBHTJN010000009">
    <property type="protein sequence ID" value="MFD0966233.1"/>
    <property type="molecule type" value="Genomic_DNA"/>
</dbReference>
<evidence type="ECO:0008006" key="3">
    <source>
        <dbReference type="Google" id="ProtNLM"/>
    </source>
</evidence>
<organism evidence="1 2">
    <name type="scientific">Seminibacterium arietis</name>
    <dbReference type="NCBI Taxonomy" id="1173502"/>
    <lineage>
        <taxon>Bacteria</taxon>
        <taxon>Pseudomonadati</taxon>
        <taxon>Pseudomonadota</taxon>
        <taxon>Gammaproteobacteria</taxon>
        <taxon>Pasteurellales</taxon>
        <taxon>Pasteurellaceae</taxon>
        <taxon>Seminibacterium</taxon>
    </lineage>
</organism>
<gene>
    <name evidence="1" type="ORF">ACFQ02_05110</name>
</gene>
<proteinExistence type="predicted"/>
<dbReference type="SUPFAM" id="SSF52833">
    <property type="entry name" value="Thioredoxin-like"/>
    <property type="match status" value="1"/>
</dbReference>
<name>A0ABW3I8R2_9PAST</name>
<dbReference type="InterPro" id="IPR036249">
    <property type="entry name" value="Thioredoxin-like_sf"/>
</dbReference>
<dbReference type="PIRSF" id="PIRSF037291">
    <property type="entry name" value="UCP037291_gluthr"/>
    <property type="match status" value="1"/>
</dbReference>
<evidence type="ECO:0000313" key="1">
    <source>
        <dbReference type="EMBL" id="MFD0966233.1"/>
    </source>
</evidence>
<evidence type="ECO:0000313" key="2">
    <source>
        <dbReference type="Proteomes" id="UP001596996"/>
    </source>
</evidence>
<dbReference type="Proteomes" id="UP001596996">
    <property type="component" value="Unassembled WGS sequence"/>
</dbReference>
<sequence>MKPVLYFADWCPDTAPFIAKLEKLGVKYVPFDMTKSGAALKAFLKLRDTHSAFEQVKINGSIGIPALLLEGNKIVLDLAELEDFFS</sequence>
<comment type="caution">
    <text evidence="1">The sequence shown here is derived from an EMBL/GenBank/DDBJ whole genome shotgun (WGS) entry which is preliminary data.</text>
</comment>
<dbReference type="InterPro" id="IPR017167">
    <property type="entry name" value="UCP037291_glutaredoxin-rel"/>
</dbReference>